<name>A0A852VV66_PSEA5</name>
<dbReference type="InterPro" id="IPR011335">
    <property type="entry name" value="Restrct_endonuc-II-like"/>
</dbReference>
<feature type="domain" description="AbiEi antitoxin N-terminal" evidence="1">
    <location>
        <begin position="5"/>
        <end position="37"/>
    </location>
</feature>
<dbReference type="InterPro" id="IPR049468">
    <property type="entry name" value="Restrct_endonuc-II-like_dom"/>
</dbReference>
<feature type="domain" description="Restriction endonuclease type II-like" evidence="2">
    <location>
        <begin position="193"/>
        <end position="284"/>
    </location>
</feature>
<accession>A0A852VV66</accession>
<dbReference type="Gene3D" id="3.40.960.10">
    <property type="entry name" value="VSR Endonuclease"/>
    <property type="match status" value="1"/>
</dbReference>
<dbReference type="Pfam" id="PF18741">
    <property type="entry name" value="MTES_1575"/>
    <property type="match status" value="1"/>
</dbReference>
<gene>
    <name evidence="3" type="ORF">HDA37_000592</name>
</gene>
<proteinExistence type="predicted"/>
<evidence type="ECO:0000313" key="4">
    <source>
        <dbReference type="Proteomes" id="UP000549695"/>
    </source>
</evidence>
<keyword evidence="4" id="KW-1185">Reference proteome</keyword>
<sequence>MELWELLRAQAGVVTTTQAVACGVPARSVYRRVAAGHWWTPLPGVHHDRTHPYGPEARLRAVSFRAGPDAVLHGPAAAWWHGILDAAPVVAGVTVPRRTRRAVRPGVRVRRRDLHPADRGVRRGVGVTARPLTVLETAVALPDGAALLDRALQRGMMFGALHAAWCRMTGATGAPRARELLVAAGDRAGSGAERRLMRVLREAGLTGWVRAHRVGPYELDLASPAERVGVEFDGWAWHSDVARFRNDRRKGNVLAGHGWTILRVTWHDLDTAPGRVVAEIRRALRLATG</sequence>
<dbReference type="RefSeq" id="WP_179760146.1">
    <property type="nucleotide sequence ID" value="NZ_BAAAJZ010000011.1"/>
</dbReference>
<evidence type="ECO:0000313" key="3">
    <source>
        <dbReference type="EMBL" id="NYG00307.1"/>
    </source>
</evidence>
<keyword evidence="3" id="KW-0378">Hydrolase</keyword>
<dbReference type="AlphaFoldDB" id="A0A852VV66"/>
<dbReference type="EMBL" id="JACCCZ010000001">
    <property type="protein sequence ID" value="NYG00307.1"/>
    <property type="molecule type" value="Genomic_DNA"/>
</dbReference>
<dbReference type="GO" id="GO:0004519">
    <property type="term" value="F:endonuclease activity"/>
    <property type="evidence" value="ECO:0007669"/>
    <property type="project" value="UniProtKB-KW"/>
</dbReference>
<dbReference type="GeneID" id="98050411"/>
<keyword evidence="3" id="KW-0540">Nuclease</keyword>
<reference evidence="3 4" key="1">
    <citation type="submission" date="2020-07" db="EMBL/GenBank/DDBJ databases">
        <title>Sequencing the genomes of 1000 actinobacteria strains.</title>
        <authorList>
            <person name="Klenk H.-P."/>
        </authorList>
    </citation>
    <scope>NUCLEOTIDE SEQUENCE [LARGE SCALE GENOMIC DNA]</scope>
    <source>
        <strain evidence="3 4">DSM 44749</strain>
    </source>
</reference>
<protein>
    <submittedName>
        <fullName evidence="3">Very-short-patch-repair endonuclease</fullName>
    </submittedName>
</protein>
<organism evidence="3 4">
    <name type="scientific">Pseudonocardia alni</name>
    <name type="common">Amycolata alni</name>
    <dbReference type="NCBI Taxonomy" id="33907"/>
    <lineage>
        <taxon>Bacteria</taxon>
        <taxon>Bacillati</taxon>
        <taxon>Actinomycetota</taxon>
        <taxon>Actinomycetes</taxon>
        <taxon>Pseudonocardiales</taxon>
        <taxon>Pseudonocardiaceae</taxon>
        <taxon>Pseudonocardia</taxon>
    </lineage>
</organism>
<evidence type="ECO:0000259" key="1">
    <source>
        <dbReference type="Pfam" id="PF13338"/>
    </source>
</evidence>
<dbReference type="Proteomes" id="UP000549695">
    <property type="component" value="Unassembled WGS sequence"/>
</dbReference>
<dbReference type="SUPFAM" id="SSF52980">
    <property type="entry name" value="Restriction endonuclease-like"/>
    <property type="match status" value="1"/>
</dbReference>
<dbReference type="InterPro" id="IPR025159">
    <property type="entry name" value="AbiEi_N"/>
</dbReference>
<keyword evidence="3" id="KW-0255">Endonuclease</keyword>
<evidence type="ECO:0000259" key="2">
    <source>
        <dbReference type="Pfam" id="PF18741"/>
    </source>
</evidence>
<dbReference type="Pfam" id="PF13338">
    <property type="entry name" value="AbiEi_4"/>
    <property type="match status" value="1"/>
</dbReference>
<comment type="caution">
    <text evidence="3">The sequence shown here is derived from an EMBL/GenBank/DDBJ whole genome shotgun (WGS) entry which is preliminary data.</text>
</comment>